<dbReference type="AlphaFoldDB" id="A0A1V9R0U9"/>
<proteinExistence type="predicted"/>
<evidence type="ECO:0000313" key="2">
    <source>
        <dbReference type="Proteomes" id="UP000192638"/>
    </source>
</evidence>
<name>A0A1V9R0U9_9LACO</name>
<organism evidence="1 2">
    <name type="scientific">Ligilactobacillus salivarius</name>
    <dbReference type="NCBI Taxonomy" id="1624"/>
    <lineage>
        <taxon>Bacteria</taxon>
        <taxon>Bacillati</taxon>
        <taxon>Bacillota</taxon>
        <taxon>Bacilli</taxon>
        <taxon>Lactobacillales</taxon>
        <taxon>Lactobacillaceae</taxon>
        <taxon>Ligilactobacillus</taxon>
    </lineage>
</organism>
<dbReference type="RefSeq" id="WP_081530512.1">
    <property type="nucleotide sequence ID" value="NZ_NBEB01000044.1"/>
</dbReference>
<sequence>MDIEFIGYVIKLGNYYFGSRTQNSISIRKKPQQAEIYSDDELDIAERVAEDLGGTIRKIYVSDKG</sequence>
<accession>A0A1V9R0U9</accession>
<dbReference type="Proteomes" id="UP000192638">
    <property type="component" value="Unassembled WGS sequence"/>
</dbReference>
<protein>
    <submittedName>
        <fullName evidence="1">Uncharacterized protein</fullName>
    </submittedName>
</protein>
<gene>
    <name evidence="1" type="ORF">B6U60_04380</name>
</gene>
<evidence type="ECO:0000313" key="1">
    <source>
        <dbReference type="EMBL" id="OQQ84099.1"/>
    </source>
</evidence>
<comment type="caution">
    <text evidence="1">The sequence shown here is derived from an EMBL/GenBank/DDBJ whole genome shotgun (WGS) entry which is preliminary data.</text>
</comment>
<reference evidence="1 2" key="1">
    <citation type="submission" date="2017-03" db="EMBL/GenBank/DDBJ databases">
        <title>Phylogenomics and comparative genomics of Lactobacillus salivarius, a mammalian gut commensal.</title>
        <authorList>
            <person name="Harris H.M."/>
        </authorList>
    </citation>
    <scope>NUCLEOTIDE SEQUENCE [LARGE SCALE GENOMIC DNA]</scope>
    <source>
        <strain evidence="1 2">LMG 14477</strain>
    </source>
</reference>
<dbReference type="EMBL" id="NBEB01000044">
    <property type="protein sequence ID" value="OQQ84099.1"/>
    <property type="molecule type" value="Genomic_DNA"/>
</dbReference>